<proteinExistence type="predicted"/>
<protein>
    <submittedName>
        <fullName evidence="1">Uncharacterized protein</fullName>
    </submittedName>
</protein>
<organism evidence="1">
    <name type="scientific">bioreactor metagenome</name>
    <dbReference type="NCBI Taxonomy" id="1076179"/>
    <lineage>
        <taxon>unclassified sequences</taxon>
        <taxon>metagenomes</taxon>
        <taxon>ecological metagenomes</taxon>
    </lineage>
</organism>
<accession>A0A644YQ37</accession>
<name>A0A644YQ37_9ZZZZ</name>
<sequence length="274" mass="32445">MKKLIFIYILFIFSMNVTAQKNDIILDLKKFNTNTEIAEWLYMYDAVAWWTSDSVMTNDKSEIERLGNEWFCYISEDNLWYAVYGKYENNNFDMVFHYVVGEDGIIRRVFDNVDTTMTNSFSRALILAKETAAPSLDTMPVTFNQYIRRNDDKTITVWLLPAITSKNAAVYGAEFIYTFNKYGNKMLKDESYIQGPLRGFLIGEPREIWVEYPELEQPSLGGIFFVWYFKKYFTQIKLETKYYISTVFKNDDSGYYWVHVQKENESKSKNNKKK</sequence>
<reference evidence="1" key="1">
    <citation type="submission" date="2019-08" db="EMBL/GenBank/DDBJ databases">
        <authorList>
            <person name="Kucharzyk K."/>
            <person name="Murdoch R.W."/>
            <person name="Higgins S."/>
            <person name="Loffler F."/>
        </authorList>
    </citation>
    <scope>NUCLEOTIDE SEQUENCE</scope>
</reference>
<dbReference type="AlphaFoldDB" id="A0A644YQ37"/>
<dbReference type="EMBL" id="VSSQ01005827">
    <property type="protein sequence ID" value="MPM30580.1"/>
    <property type="molecule type" value="Genomic_DNA"/>
</dbReference>
<comment type="caution">
    <text evidence="1">The sequence shown here is derived from an EMBL/GenBank/DDBJ whole genome shotgun (WGS) entry which is preliminary data.</text>
</comment>
<evidence type="ECO:0000313" key="1">
    <source>
        <dbReference type="EMBL" id="MPM30580.1"/>
    </source>
</evidence>
<gene>
    <name evidence="1" type="ORF">SDC9_77130</name>
</gene>